<keyword evidence="3" id="KW-1185">Reference proteome</keyword>
<evidence type="ECO:0000256" key="1">
    <source>
        <dbReference type="SAM" id="SignalP"/>
    </source>
</evidence>
<accession>A0A8J9YXH9</accession>
<protein>
    <submittedName>
        <fullName evidence="2">Hypp7109 protein</fullName>
    </submittedName>
</protein>
<dbReference type="Proteomes" id="UP000838412">
    <property type="component" value="Chromosome 13"/>
</dbReference>
<name>A0A8J9YXH9_BRALA</name>
<gene>
    <name evidence="2" type="primary">Hypp7109</name>
    <name evidence="2" type="ORF">BLAG_LOCUS6460</name>
</gene>
<sequence>MRPLLLLMTSAVLLTLSSAEVTVPFEAVKGHFEASRLALKTLVMKESIFSHREGLQRQTVKRKARESEESPRCVFRGAVVLCDTVLHNG</sequence>
<feature type="signal peptide" evidence="1">
    <location>
        <begin position="1"/>
        <end position="19"/>
    </location>
</feature>
<dbReference type="AlphaFoldDB" id="A0A8J9YXH9"/>
<organism evidence="2 3">
    <name type="scientific">Branchiostoma lanceolatum</name>
    <name type="common">Common lancelet</name>
    <name type="synonym">Amphioxus lanceolatum</name>
    <dbReference type="NCBI Taxonomy" id="7740"/>
    <lineage>
        <taxon>Eukaryota</taxon>
        <taxon>Metazoa</taxon>
        <taxon>Chordata</taxon>
        <taxon>Cephalochordata</taxon>
        <taxon>Leptocardii</taxon>
        <taxon>Amphioxiformes</taxon>
        <taxon>Branchiostomatidae</taxon>
        <taxon>Branchiostoma</taxon>
    </lineage>
</organism>
<dbReference type="EMBL" id="OV696698">
    <property type="protein sequence ID" value="CAH1243508.1"/>
    <property type="molecule type" value="Genomic_DNA"/>
</dbReference>
<evidence type="ECO:0000313" key="3">
    <source>
        <dbReference type="Proteomes" id="UP000838412"/>
    </source>
</evidence>
<keyword evidence="1" id="KW-0732">Signal</keyword>
<evidence type="ECO:0000313" key="2">
    <source>
        <dbReference type="EMBL" id="CAH1243508.1"/>
    </source>
</evidence>
<reference evidence="2" key="1">
    <citation type="submission" date="2022-01" db="EMBL/GenBank/DDBJ databases">
        <authorList>
            <person name="Braso-Vives M."/>
        </authorList>
    </citation>
    <scope>NUCLEOTIDE SEQUENCE</scope>
</reference>
<proteinExistence type="predicted"/>
<feature type="chain" id="PRO_5035426645" evidence="1">
    <location>
        <begin position="20"/>
        <end position="89"/>
    </location>
</feature>